<dbReference type="InterPro" id="IPR000045">
    <property type="entry name" value="Prepilin_IV_endopep_pep"/>
</dbReference>
<evidence type="ECO:0000256" key="8">
    <source>
        <dbReference type="RuleBase" id="RU003793"/>
    </source>
</evidence>
<feature type="transmembrane region" description="Helical" evidence="10">
    <location>
        <begin position="109"/>
        <end position="129"/>
    </location>
</feature>
<dbReference type="InterPro" id="IPR010627">
    <property type="entry name" value="Prepilin_pept_A24_N"/>
</dbReference>
<dbReference type="Pfam" id="PF01478">
    <property type="entry name" value="Peptidase_A24"/>
    <property type="match status" value="1"/>
</dbReference>
<feature type="transmembrane region" description="Helical" evidence="10">
    <location>
        <begin position="245"/>
        <end position="266"/>
    </location>
</feature>
<dbReference type="Pfam" id="PF06750">
    <property type="entry name" value="A24_N_bact"/>
    <property type="match status" value="1"/>
</dbReference>
<feature type="transmembrane region" description="Helical" evidence="10">
    <location>
        <begin position="135"/>
        <end position="156"/>
    </location>
</feature>
<dbReference type="PRINTS" id="PR00864">
    <property type="entry name" value="PREPILNPTASE"/>
</dbReference>
<protein>
    <recommendedName>
        <fullName evidence="9">Prepilin leader peptidase/N-methyltransferase</fullName>
        <ecNumber evidence="9">2.1.1.-</ecNumber>
        <ecNumber evidence="9">3.4.23.43</ecNumber>
    </recommendedName>
</protein>
<feature type="transmembrane region" description="Helical" evidence="10">
    <location>
        <begin position="6"/>
        <end position="28"/>
    </location>
</feature>
<sequence>MFPAVFYSLAPALAAVVGLCVGSFYNVCIARYLSGESIVFPGSKCPVCGHRLRWWENIPLLSFVLLRGRCRGCQGNIHWRYPVVEALNGLWAFLLIHKFPLLPGAEMEWLALWSGYMLIGGILIIVSFIDLELYILPDVYVYPGILLTLAFAFFVVEPFHGAPTFKEALYGAGIGAGVFLALQRLYRLLKGHEGLGTGDIKLMLILGALVGWQGLPMMILVSAFSALLVSAVYMRRQQQGMQTMVPFGPFLSLGAMVYVVAGDLYWELVR</sequence>
<feature type="domain" description="Prepilin peptidase A24 N-terminal" evidence="12">
    <location>
        <begin position="16"/>
        <end position="99"/>
    </location>
</feature>
<dbReference type="GO" id="GO:0008168">
    <property type="term" value="F:methyltransferase activity"/>
    <property type="evidence" value="ECO:0007669"/>
    <property type="project" value="UniProtKB-KW"/>
</dbReference>
<evidence type="ECO:0000313" key="14">
    <source>
        <dbReference type="Proteomes" id="UP000016587"/>
    </source>
</evidence>
<reference evidence="13 14" key="1">
    <citation type="journal article" date="2013" name="J. Bacteriol.">
        <title>Roles of HynAB and Ech, the only two hydrogenases found in the model sulfate reducer Desulfovibrio gigas.</title>
        <authorList>
            <person name="Morais-Silva F.O."/>
            <person name="Santos C.I."/>
            <person name="Rodrigues R."/>
            <person name="Pereira I.A."/>
            <person name="Rodrigues-Pousada C."/>
        </authorList>
    </citation>
    <scope>NUCLEOTIDE SEQUENCE [LARGE SCALE GENOMIC DNA]</scope>
    <source>
        <strain evidence="14">ATCC 19364 / DSM 1382 / NCIMB 9332 / VKM B-1759</strain>
    </source>
</reference>
<dbReference type="eggNOG" id="COG1989">
    <property type="taxonomic scope" value="Bacteria"/>
</dbReference>
<dbReference type="InterPro" id="IPR050882">
    <property type="entry name" value="Prepilin_peptidase/N-MTase"/>
</dbReference>
<dbReference type="EC" id="3.4.23.43" evidence="9"/>
<dbReference type="GO" id="GO:0004190">
    <property type="term" value="F:aspartic-type endopeptidase activity"/>
    <property type="evidence" value="ECO:0007669"/>
    <property type="project" value="UniProtKB-EC"/>
</dbReference>
<gene>
    <name evidence="13" type="ORF">DGI_0188</name>
</gene>
<evidence type="ECO:0000256" key="5">
    <source>
        <dbReference type="ARBA" id="ARBA00022692"/>
    </source>
</evidence>
<evidence type="ECO:0000256" key="4">
    <source>
        <dbReference type="ARBA" id="ARBA00022519"/>
    </source>
</evidence>
<dbReference type="PANTHER" id="PTHR30487:SF0">
    <property type="entry name" value="PREPILIN LEADER PEPTIDASE_N-METHYLTRANSFERASE-RELATED"/>
    <property type="match status" value="1"/>
</dbReference>
<feature type="transmembrane region" description="Helical" evidence="10">
    <location>
        <begin position="206"/>
        <end position="233"/>
    </location>
</feature>
<name>T2G6D5_MEGG1</name>
<keyword evidence="14" id="KW-1185">Reference proteome</keyword>
<keyword evidence="3" id="KW-1003">Cell membrane</keyword>
<evidence type="ECO:0000256" key="1">
    <source>
        <dbReference type="ARBA" id="ARBA00004429"/>
    </source>
</evidence>
<keyword evidence="6 10" id="KW-1133">Transmembrane helix</keyword>
<dbReference type="AlphaFoldDB" id="T2G6D5"/>
<evidence type="ECO:0000256" key="7">
    <source>
        <dbReference type="ARBA" id="ARBA00023136"/>
    </source>
</evidence>
<dbReference type="PANTHER" id="PTHR30487">
    <property type="entry name" value="TYPE 4 PREPILIN-LIKE PROTEINS LEADER PEPTIDE-PROCESSING ENZYME"/>
    <property type="match status" value="1"/>
</dbReference>
<evidence type="ECO:0000256" key="9">
    <source>
        <dbReference type="RuleBase" id="RU003794"/>
    </source>
</evidence>
<evidence type="ECO:0000256" key="2">
    <source>
        <dbReference type="ARBA" id="ARBA00005801"/>
    </source>
</evidence>
<comment type="catalytic activity">
    <reaction evidence="9">
        <text>Typically cleaves a -Gly-|-Phe- bond to release an N-terminal, basic peptide of 5-8 residues from type IV prepilin, and then N-methylates the new N-terminal amino group, the methyl donor being S-adenosyl-L-methionine.</text>
        <dbReference type="EC" id="3.4.23.43"/>
    </reaction>
</comment>
<dbReference type="EMBL" id="CP006585">
    <property type="protein sequence ID" value="AGW12125.1"/>
    <property type="molecule type" value="Genomic_DNA"/>
</dbReference>
<feature type="domain" description="Prepilin type IV endopeptidase peptidase" evidence="11">
    <location>
        <begin position="118"/>
        <end position="229"/>
    </location>
</feature>
<evidence type="ECO:0000256" key="6">
    <source>
        <dbReference type="ARBA" id="ARBA00022989"/>
    </source>
</evidence>
<keyword evidence="9" id="KW-0378">Hydrolase</keyword>
<dbReference type="MEROPS" id="A24.019"/>
<evidence type="ECO:0000313" key="13">
    <source>
        <dbReference type="EMBL" id="AGW12125.1"/>
    </source>
</evidence>
<feature type="transmembrane region" description="Helical" evidence="10">
    <location>
        <begin position="168"/>
        <end position="186"/>
    </location>
</feature>
<comment type="subcellular location">
    <subcellularLocation>
        <location evidence="1">Cell inner membrane</location>
        <topology evidence="1">Multi-pass membrane protein</topology>
    </subcellularLocation>
    <subcellularLocation>
        <location evidence="9">Cell membrane</location>
        <topology evidence="9">Multi-pass membrane protein</topology>
    </subcellularLocation>
</comment>
<keyword evidence="9" id="KW-0511">Multifunctional enzyme</keyword>
<keyword evidence="4" id="KW-0997">Cell inner membrane</keyword>
<keyword evidence="7 10" id="KW-0472">Membrane</keyword>
<keyword evidence="5 9" id="KW-0812">Transmembrane</keyword>
<dbReference type="Proteomes" id="UP000016587">
    <property type="component" value="Chromosome"/>
</dbReference>
<dbReference type="Gene3D" id="1.20.120.1220">
    <property type="match status" value="1"/>
</dbReference>
<dbReference type="HOGENOM" id="CLU_057101_0_1_7"/>
<dbReference type="STRING" id="1121448.DGI_0188"/>
<dbReference type="KEGG" id="dgg:DGI_0188"/>
<evidence type="ECO:0000256" key="10">
    <source>
        <dbReference type="SAM" id="Phobius"/>
    </source>
</evidence>
<evidence type="ECO:0000259" key="11">
    <source>
        <dbReference type="Pfam" id="PF01478"/>
    </source>
</evidence>
<evidence type="ECO:0000259" key="12">
    <source>
        <dbReference type="Pfam" id="PF06750"/>
    </source>
</evidence>
<proteinExistence type="inferred from homology"/>
<accession>T2G6D5</accession>
<dbReference type="InterPro" id="IPR014032">
    <property type="entry name" value="Peptidase_A24A_bac"/>
</dbReference>
<organism evidence="13 14">
    <name type="scientific">Megalodesulfovibrio gigas (strain ATCC 19364 / DSM 1382 / NCIMB 9332 / VKM B-1759)</name>
    <name type="common">Desulfovibrio gigas</name>
    <dbReference type="NCBI Taxonomy" id="1121448"/>
    <lineage>
        <taxon>Bacteria</taxon>
        <taxon>Pseudomonadati</taxon>
        <taxon>Thermodesulfobacteriota</taxon>
        <taxon>Desulfovibrionia</taxon>
        <taxon>Desulfovibrionales</taxon>
        <taxon>Desulfovibrionaceae</taxon>
        <taxon>Megalodesulfovibrio</taxon>
    </lineage>
</organism>
<keyword evidence="9" id="KW-0489">Methyltransferase</keyword>
<dbReference type="EC" id="2.1.1.-" evidence="9"/>
<comment type="function">
    <text evidence="9">Plays an essential role in type IV pili and type II pseudopili formation by proteolytically removing the leader sequence from substrate proteins and subsequently monomethylating the alpha-amino group of the newly exposed N-terminal phenylalanine.</text>
</comment>
<dbReference type="PATRIC" id="fig|1121448.10.peg.193"/>
<keyword evidence="9" id="KW-0645">Protease</keyword>
<comment type="similarity">
    <text evidence="2 8">Belongs to the peptidase A24 family.</text>
</comment>
<dbReference type="GO" id="GO:0032259">
    <property type="term" value="P:methylation"/>
    <property type="evidence" value="ECO:0007669"/>
    <property type="project" value="UniProtKB-KW"/>
</dbReference>
<dbReference type="GO" id="GO:0005886">
    <property type="term" value="C:plasma membrane"/>
    <property type="evidence" value="ECO:0007669"/>
    <property type="project" value="UniProtKB-SubCell"/>
</dbReference>
<dbReference type="GO" id="GO:0006465">
    <property type="term" value="P:signal peptide processing"/>
    <property type="evidence" value="ECO:0007669"/>
    <property type="project" value="TreeGrafter"/>
</dbReference>
<reference evidence="14" key="2">
    <citation type="submission" date="2013-07" db="EMBL/GenBank/DDBJ databases">
        <authorList>
            <person name="Morais-Silva F.O."/>
            <person name="Rezende A.M."/>
            <person name="Pimentel C."/>
            <person name="Resende D.M."/>
            <person name="Santos C.I."/>
            <person name="Clemente C."/>
            <person name="de Oliveira L.M."/>
            <person name="da Silva S.M."/>
            <person name="Costa D.A."/>
            <person name="Varela-Raposo A."/>
            <person name="Horacio E.C.A."/>
            <person name="Matos M."/>
            <person name="Flores O."/>
            <person name="Ruiz J.C."/>
            <person name="Rodrigues-Pousada C."/>
        </authorList>
    </citation>
    <scope>NUCLEOTIDE SEQUENCE [LARGE SCALE GENOMIC DNA]</scope>
    <source>
        <strain evidence="14">ATCC 19364 / DSM 1382 / NCIMB 9332 / VKM B-1759</strain>
    </source>
</reference>
<evidence type="ECO:0000256" key="3">
    <source>
        <dbReference type="ARBA" id="ARBA00022475"/>
    </source>
</evidence>
<keyword evidence="9" id="KW-0808">Transferase</keyword>